<dbReference type="EMBL" id="FR719195">
    <property type="protein sequence ID" value="CBX81926.1"/>
    <property type="molecule type" value="Genomic_DNA"/>
</dbReference>
<sequence>MLFRPHFWRVRFFLAVALKKFKKNSSHAEVIYRRVSTDW</sequence>
<name>E5B8X1_ERWAM</name>
<proteinExistence type="predicted"/>
<protein>
    <submittedName>
        <fullName evidence="1">Uncharacterized protein</fullName>
    </submittedName>
</protein>
<gene>
    <name evidence="1" type="ORF">EAIL5_3106</name>
</gene>
<dbReference type="AlphaFoldDB" id="E5B8X1"/>
<reference evidence="1" key="1">
    <citation type="journal article" date="2011" name="J. Bacteriol.">
        <title>Genome Sequence of an Erwinia amylovora Strain with Pathogenicity Restricted to Rubus Plants.</title>
        <authorList>
            <person name="Powney R."/>
            <person name="Smits T.H."/>
            <person name="Sawbridge T."/>
            <person name="Frey B."/>
            <person name="Blom J."/>
            <person name="Frey J.E."/>
            <person name="Plummer K.M."/>
            <person name="Beer S.V."/>
            <person name="Luck J."/>
            <person name="Duffy B."/>
            <person name="Rodoni B."/>
        </authorList>
    </citation>
    <scope>NUCLEOTIDE SEQUENCE</scope>
    <source>
        <strain evidence="1">ATCC BAA-2158</strain>
    </source>
</reference>
<organism evidence="1">
    <name type="scientific">Erwinia amylovora ATCC BAA-2158</name>
    <dbReference type="NCBI Taxonomy" id="889211"/>
    <lineage>
        <taxon>Bacteria</taxon>
        <taxon>Pseudomonadati</taxon>
        <taxon>Pseudomonadota</taxon>
        <taxon>Gammaproteobacteria</taxon>
        <taxon>Enterobacterales</taxon>
        <taxon>Erwiniaceae</taxon>
        <taxon>Erwinia</taxon>
    </lineage>
</organism>
<accession>E5B8X1</accession>
<evidence type="ECO:0000313" key="1">
    <source>
        <dbReference type="EMBL" id="CBX81926.1"/>
    </source>
</evidence>